<reference evidence="1" key="1">
    <citation type="submission" date="2014-11" db="EMBL/GenBank/DDBJ databases">
        <authorList>
            <person name="Amaro Gonzalez C."/>
        </authorList>
    </citation>
    <scope>NUCLEOTIDE SEQUENCE</scope>
</reference>
<protein>
    <submittedName>
        <fullName evidence="1">Uncharacterized protein</fullName>
    </submittedName>
</protein>
<name>A0A0E9RAC0_ANGAN</name>
<proteinExistence type="predicted"/>
<accession>A0A0E9RAC0</accession>
<organism evidence="1">
    <name type="scientific">Anguilla anguilla</name>
    <name type="common">European freshwater eel</name>
    <name type="synonym">Muraena anguilla</name>
    <dbReference type="NCBI Taxonomy" id="7936"/>
    <lineage>
        <taxon>Eukaryota</taxon>
        <taxon>Metazoa</taxon>
        <taxon>Chordata</taxon>
        <taxon>Craniata</taxon>
        <taxon>Vertebrata</taxon>
        <taxon>Euteleostomi</taxon>
        <taxon>Actinopterygii</taxon>
        <taxon>Neopterygii</taxon>
        <taxon>Teleostei</taxon>
        <taxon>Anguilliformes</taxon>
        <taxon>Anguillidae</taxon>
        <taxon>Anguilla</taxon>
    </lineage>
</organism>
<dbReference type="EMBL" id="GBXM01082528">
    <property type="protein sequence ID" value="JAH26049.1"/>
    <property type="molecule type" value="Transcribed_RNA"/>
</dbReference>
<sequence length="36" mass="4235">MFQISFPIKTLTCFRLQSQSFFFNVGNLPYTLAFNI</sequence>
<dbReference type="AlphaFoldDB" id="A0A0E9RAC0"/>
<evidence type="ECO:0000313" key="1">
    <source>
        <dbReference type="EMBL" id="JAH26049.1"/>
    </source>
</evidence>
<reference evidence="1" key="2">
    <citation type="journal article" date="2015" name="Fish Shellfish Immunol.">
        <title>Early steps in the European eel (Anguilla anguilla)-Vibrio vulnificus interaction in the gills: Role of the RtxA13 toxin.</title>
        <authorList>
            <person name="Callol A."/>
            <person name="Pajuelo D."/>
            <person name="Ebbesson L."/>
            <person name="Teles M."/>
            <person name="MacKenzie S."/>
            <person name="Amaro C."/>
        </authorList>
    </citation>
    <scope>NUCLEOTIDE SEQUENCE</scope>
</reference>